<dbReference type="AlphaFoldDB" id="A0A1A0PC96"/>
<comment type="caution">
    <text evidence="1">The sequence shown here is derived from an EMBL/GenBank/DDBJ whole genome shotgun (WGS) entry which is preliminary data.</text>
</comment>
<evidence type="ECO:0000313" key="1">
    <source>
        <dbReference type="EMBL" id="OBF20999.1"/>
    </source>
</evidence>
<accession>A0A1A0PC96</accession>
<dbReference type="Proteomes" id="UP000093779">
    <property type="component" value="Unassembled WGS sequence"/>
</dbReference>
<dbReference type="EMBL" id="LZHX01000051">
    <property type="protein sequence ID" value="OBF20999.1"/>
    <property type="molecule type" value="Genomic_DNA"/>
</dbReference>
<sequence length="80" mass="8559">MGQARSLRPVIQASLIQADHPAVTHRDGSIQIVCKAACFGDAAGLHGDPSTTHAMKSFARFNRSASRVFQGFEAESDSSR</sequence>
<reference evidence="1 2" key="1">
    <citation type="submission" date="2016-06" db="EMBL/GenBank/DDBJ databases">
        <authorList>
            <person name="Kjaerup R.B."/>
            <person name="Dalgaard T.S."/>
            <person name="Juul-Madsen H.R."/>
        </authorList>
    </citation>
    <scope>NUCLEOTIDE SEQUENCE [LARGE SCALE GENOMIC DNA]</scope>
    <source>
        <strain evidence="1 2">ACS1953</strain>
    </source>
</reference>
<evidence type="ECO:0000313" key="2">
    <source>
        <dbReference type="Proteomes" id="UP000093779"/>
    </source>
</evidence>
<name>A0A1A0PC96_9MYCO</name>
<protein>
    <submittedName>
        <fullName evidence="1">Uncharacterized protein</fullName>
    </submittedName>
</protein>
<organism evidence="1 2">
    <name type="scientific">Mycolicibacterium conceptionense</name>
    <dbReference type="NCBI Taxonomy" id="451644"/>
    <lineage>
        <taxon>Bacteria</taxon>
        <taxon>Bacillati</taxon>
        <taxon>Actinomycetota</taxon>
        <taxon>Actinomycetes</taxon>
        <taxon>Mycobacteriales</taxon>
        <taxon>Mycobacteriaceae</taxon>
        <taxon>Mycolicibacterium</taxon>
    </lineage>
</organism>
<proteinExistence type="predicted"/>
<gene>
    <name evidence="1" type="ORF">A5726_15345</name>
</gene>